<dbReference type="Pfam" id="PF05833">
    <property type="entry name" value="NFACT_N"/>
    <property type="match status" value="1"/>
</dbReference>
<protein>
    <recommendedName>
        <fullName evidence="5">Rqc2 homolog RqcH</fullName>
        <shortName evidence="5">RqcH</shortName>
    </recommendedName>
</protein>
<dbReference type="GO" id="GO:0072344">
    <property type="term" value="P:rescue of stalled ribosome"/>
    <property type="evidence" value="ECO:0007669"/>
    <property type="project" value="UniProtKB-UniRule"/>
</dbReference>
<dbReference type="GO" id="GO:1990112">
    <property type="term" value="C:RQC complex"/>
    <property type="evidence" value="ECO:0007669"/>
    <property type="project" value="TreeGrafter"/>
</dbReference>
<gene>
    <name evidence="5" type="primary">rqcH</name>
    <name evidence="7" type="ordered locus">AM1_5500</name>
</gene>
<keyword evidence="2 5" id="KW-0699">rRNA-binding</keyword>
<evidence type="ECO:0000259" key="6">
    <source>
        <dbReference type="Pfam" id="PF05670"/>
    </source>
</evidence>
<feature type="domain" description="NFACT RNA-binding" evidence="6">
    <location>
        <begin position="455"/>
        <end position="556"/>
    </location>
</feature>
<evidence type="ECO:0000256" key="1">
    <source>
        <dbReference type="ARBA" id="ARBA00022555"/>
    </source>
</evidence>
<dbReference type="GO" id="GO:0019843">
    <property type="term" value="F:rRNA binding"/>
    <property type="evidence" value="ECO:0007669"/>
    <property type="project" value="UniProtKB-UniRule"/>
</dbReference>
<organism evidence="7 8">
    <name type="scientific">Acaryochloris marina (strain MBIC 11017)</name>
    <dbReference type="NCBI Taxonomy" id="329726"/>
    <lineage>
        <taxon>Bacteria</taxon>
        <taxon>Bacillati</taxon>
        <taxon>Cyanobacteriota</taxon>
        <taxon>Cyanophyceae</taxon>
        <taxon>Acaryochloridales</taxon>
        <taxon>Acaryochloridaceae</taxon>
        <taxon>Acaryochloris</taxon>
    </lineage>
</organism>
<evidence type="ECO:0000313" key="7">
    <source>
        <dbReference type="EMBL" id="ABW30454.1"/>
    </source>
</evidence>
<dbReference type="Pfam" id="PF05670">
    <property type="entry name" value="NFACT-R_1"/>
    <property type="match status" value="1"/>
</dbReference>
<evidence type="ECO:0000256" key="5">
    <source>
        <dbReference type="HAMAP-Rule" id="MF_00844"/>
    </source>
</evidence>
<dbReference type="HOGENOM" id="CLU_022481_1_0_3"/>
<keyword evidence="3 5" id="KW-0694">RNA-binding</keyword>
<sequence length="580" mass="66449">MQQVDFTTLTAACCELRSQWLPARIEQVVQQDRFTVYIALRTLDHRGWLSLSWHPQAARICMGTPPPKGADTFTFSQQLRHQLNGLALIAVEPIADWERVIDLQIGQRPQAPVDWHVYVEIMGKYSNVILTNGENRIVTAAHQVSAQQSSVRPIQTGDLYQPPPHLTDPIPTLSESFEHWQRQVSLVPGPLKRNLLKTYRGLSSALVLSMLSSIHLQPDQSTETLQEMDWQRLFQAWQDWLSALESQSFTPGWCSSGGYTVVGWDITRLAADTQTLLDDYYSQQLGEQVFKQLRHQLQQKVKGHLKKLNTKAKTFQDQLKASDTAETYREKADLLMAHLHEWQVGMKTLTLMDFGSGEPRTLTLNPEKNAVQNAQAWYKRHQKLKRSRAQVQPLLEEVLSEVVYLEQVEASIQQLEQFEDVADLLTLHDIRDELILQNYFPKLEYRKDAPPEIPFYQYQSPSGWELLIGRNNRQNDLLTFRTAATYDLWFHTQEIPGSHVLLRLEAGSVAEPEDMQFAANMAAYYSRARQSHQVPVIYTESKNVYKPKGAKPGMVIYKHEQVIWGQPQSVKDQVHGSGSV</sequence>
<accession>B0CD12</accession>
<dbReference type="InterPro" id="IPR043682">
    <property type="entry name" value="RqcH_bacterial"/>
</dbReference>
<dbReference type="eggNOG" id="COG1293">
    <property type="taxonomic scope" value="Bacteria"/>
</dbReference>
<name>B0CD12_ACAM1</name>
<evidence type="ECO:0000313" key="8">
    <source>
        <dbReference type="Proteomes" id="UP000000268"/>
    </source>
</evidence>
<comment type="similarity">
    <text evidence="5">Belongs to the NEMF family.</text>
</comment>
<comment type="function">
    <text evidence="5">Key component of the ribosome quality control system (RQC), a ribosome-associated complex that mediates the extraction of incompletely synthesized nascent chains from stalled ribosomes and their subsequent degradation. RqcH recruits Ala-charged tRNA, and with RqcP directs the elongation of stalled nascent chains on 50S ribosomal subunits, leading to non-templated C-terminal alanine extensions (Ala tail). The Ala tail promotes nascent chain degradation. May add between 1 and at least 8 Ala residues. Binds to stalled 50S ribosomal subunits.</text>
</comment>
<dbReference type="GO" id="GO:0043023">
    <property type="term" value="F:ribosomal large subunit binding"/>
    <property type="evidence" value="ECO:0007669"/>
    <property type="project" value="UniProtKB-UniRule"/>
</dbReference>
<keyword evidence="1 5" id="KW-0820">tRNA-binding</keyword>
<dbReference type="PANTHER" id="PTHR15239">
    <property type="entry name" value="NUCLEAR EXPORT MEDIATOR FACTOR NEMF"/>
    <property type="match status" value="1"/>
</dbReference>
<dbReference type="InterPro" id="IPR051608">
    <property type="entry name" value="RQC_Subunit_NEMF"/>
</dbReference>
<dbReference type="PANTHER" id="PTHR15239:SF6">
    <property type="entry name" value="RIBOSOME QUALITY CONTROL COMPLEX SUBUNIT NEMF"/>
    <property type="match status" value="1"/>
</dbReference>
<keyword evidence="4 5" id="KW-0648">Protein biosynthesis</keyword>
<evidence type="ECO:0000256" key="2">
    <source>
        <dbReference type="ARBA" id="ARBA00022730"/>
    </source>
</evidence>
<dbReference type="Proteomes" id="UP000000268">
    <property type="component" value="Chromosome"/>
</dbReference>
<keyword evidence="8" id="KW-1185">Reference proteome</keyword>
<dbReference type="InterPro" id="IPR008532">
    <property type="entry name" value="NFACT_RNA-bd"/>
</dbReference>
<dbReference type="Gene3D" id="2.30.310.10">
    <property type="entry name" value="ibrinogen binding protein from staphylococcus aureus domain"/>
    <property type="match status" value="1"/>
</dbReference>
<dbReference type="OrthoDB" id="9766163at2"/>
<reference evidence="7 8" key="1">
    <citation type="journal article" date="2008" name="Proc. Natl. Acad. Sci. U.S.A.">
        <title>Niche adaptation and genome expansion in the chlorophyll d-producing cyanobacterium Acaryochloris marina.</title>
        <authorList>
            <person name="Swingley W.D."/>
            <person name="Chen M."/>
            <person name="Cheung P.C."/>
            <person name="Conrad A.L."/>
            <person name="Dejesa L.C."/>
            <person name="Hao J."/>
            <person name="Honchak B.M."/>
            <person name="Karbach L.E."/>
            <person name="Kurdoglu A."/>
            <person name="Lahiri S."/>
            <person name="Mastrian S.D."/>
            <person name="Miyashita H."/>
            <person name="Page L."/>
            <person name="Ramakrishna P."/>
            <person name="Satoh S."/>
            <person name="Sattley W.M."/>
            <person name="Shimada Y."/>
            <person name="Taylor H.L."/>
            <person name="Tomo T."/>
            <person name="Tsuchiya T."/>
            <person name="Wang Z.T."/>
            <person name="Raymond J."/>
            <person name="Mimuro M."/>
            <person name="Blankenship R.E."/>
            <person name="Touchman J.W."/>
        </authorList>
    </citation>
    <scope>NUCLEOTIDE SEQUENCE [LARGE SCALE GENOMIC DNA]</scope>
    <source>
        <strain evidence="8">MBIC 11017</strain>
    </source>
</reference>
<dbReference type="RefSeq" id="WP_012165688.1">
    <property type="nucleotide sequence ID" value="NC_009925.1"/>
</dbReference>
<dbReference type="STRING" id="329726.AM1_5500"/>
<evidence type="ECO:0000256" key="4">
    <source>
        <dbReference type="ARBA" id="ARBA00022917"/>
    </source>
</evidence>
<dbReference type="EMBL" id="CP000828">
    <property type="protein sequence ID" value="ABW30454.1"/>
    <property type="molecule type" value="Genomic_DNA"/>
</dbReference>
<dbReference type="GO" id="GO:0000049">
    <property type="term" value="F:tRNA binding"/>
    <property type="evidence" value="ECO:0007669"/>
    <property type="project" value="UniProtKB-UniRule"/>
</dbReference>
<evidence type="ECO:0000256" key="3">
    <source>
        <dbReference type="ARBA" id="ARBA00022884"/>
    </source>
</evidence>
<dbReference type="AlphaFoldDB" id="B0CD12"/>
<dbReference type="HAMAP" id="MF_00844_B">
    <property type="entry name" value="RqcH_B"/>
    <property type="match status" value="1"/>
</dbReference>
<comment type="subunit">
    <text evidence="5">Associates with stalled 50S ribosomal subunits. Binds to RqcP.</text>
</comment>
<dbReference type="KEGG" id="amr:AM1_5500"/>
<proteinExistence type="inferred from homology"/>